<name>A0ABX1PZN5_9RHOO</name>
<evidence type="ECO:0000259" key="1">
    <source>
        <dbReference type="Pfam" id="PF01863"/>
    </source>
</evidence>
<keyword evidence="3" id="KW-1185">Reference proteome</keyword>
<comment type="caution">
    <text evidence="2">The sequence shown here is derived from an EMBL/GenBank/DDBJ whole genome shotgun (WGS) entry which is preliminary data.</text>
</comment>
<dbReference type="Pfam" id="PF01863">
    <property type="entry name" value="YgjP-like"/>
    <property type="match status" value="1"/>
</dbReference>
<proteinExistence type="predicted"/>
<sequence>MSKPAGLLRRQSRPASEESGGIRLGARDVVYLLRRSARRSFALQIDHRGVRVAVPWLATQADIERFIRDHGDWLLEKLAARTPPPPTLNIADGTPIPLLGETCRLRQGDSARAARWRRGLDGVEELVLPATSERKALVRALRARALPWFGERVAEFCFRLGRPVPPVRLTSARTRWGSCSSRGGIRLHWRLIHLPPELIDYVVAHEVAHLAEMNHSPRFWAVVAGLYPDWKAARLRLREAGRELPVIDGGDAGLITEG</sequence>
<dbReference type="CDD" id="cd07344">
    <property type="entry name" value="M48_yhfN_like"/>
    <property type="match status" value="1"/>
</dbReference>
<dbReference type="Gene3D" id="3.30.2010.10">
    <property type="entry name" value="Metalloproteases ('zincins'), catalytic domain"/>
    <property type="match status" value="1"/>
</dbReference>
<evidence type="ECO:0000313" key="3">
    <source>
        <dbReference type="Proteomes" id="UP000623795"/>
    </source>
</evidence>
<organism evidence="2 3">
    <name type="scientific">Aromatoleum toluvorans</name>
    <dbReference type="NCBI Taxonomy" id="92002"/>
    <lineage>
        <taxon>Bacteria</taxon>
        <taxon>Pseudomonadati</taxon>
        <taxon>Pseudomonadota</taxon>
        <taxon>Betaproteobacteria</taxon>
        <taxon>Rhodocyclales</taxon>
        <taxon>Rhodocyclaceae</taxon>
        <taxon>Aromatoleum</taxon>
    </lineage>
</organism>
<dbReference type="Proteomes" id="UP000623795">
    <property type="component" value="Unassembled WGS sequence"/>
</dbReference>
<reference evidence="2 3" key="1">
    <citation type="submission" date="2019-12" db="EMBL/GenBank/DDBJ databases">
        <title>Comparative genomics gives insights into the taxonomy of the Azoarcus-Aromatoleum group and reveals separate origins of nif in the plant-associated Azoarcus and non-plant-associated Aromatoleum sub-groups.</title>
        <authorList>
            <person name="Lafos M."/>
            <person name="Maluk M."/>
            <person name="Batista M."/>
            <person name="Junghare M."/>
            <person name="Carmona M."/>
            <person name="Faoro H."/>
            <person name="Cruz L.M."/>
            <person name="Battistoni F."/>
            <person name="De Souza E."/>
            <person name="Pedrosa F."/>
            <person name="Chen W.-M."/>
            <person name="Poole P.S."/>
            <person name="Dixon R.A."/>
            <person name="James E.K."/>
        </authorList>
    </citation>
    <scope>NUCLEOTIDE SEQUENCE [LARGE SCALE GENOMIC DNA]</scope>
    <source>
        <strain evidence="2 3">Td21</strain>
    </source>
</reference>
<protein>
    <submittedName>
        <fullName evidence="2">DUF45 domain-containing protein</fullName>
    </submittedName>
</protein>
<dbReference type="EMBL" id="WTVN01000022">
    <property type="protein sequence ID" value="NMG44898.1"/>
    <property type="molecule type" value="Genomic_DNA"/>
</dbReference>
<dbReference type="PANTHER" id="PTHR30399:SF1">
    <property type="entry name" value="UTP PYROPHOSPHATASE"/>
    <property type="match status" value="1"/>
</dbReference>
<dbReference type="InterPro" id="IPR053136">
    <property type="entry name" value="UTP_pyrophosphatase-like"/>
</dbReference>
<dbReference type="InterPro" id="IPR002725">
    <property type="entry name" value="YgjP-like_metallopeptidase"/>
</dbReference>
<gene>
    <name evidence="2" type="ORF">GPA22_14320</name>
</gene>
<evidence type="ECO:0000313" key="2">
    <source>
        <dbReference type="EMBL" id="NMG44898.1"/>
    </source>
</evidence>
<accession>A0ABX1PZN5</accession>
<dbReference type="PANTHER" id="PTHR30399">
    <property type="entry name" value="UNCHARACTERIZED PROTEIN YGJP"/>
    <property type="match status" value="1"/>
</dbReference>
<feature type="domain" description="YgjP-like metallopeptidase" evidence="1">
    <location>
        <begin position="40"/>
        <end position="239"/>
    </location>
</feature>